<keyword evidence="2 7" id="KW-0489">Methyltransferase</keyword>
<dbReference type="RefSeq" id="WP_320499856.1">
    <property type="nucleotide sequence ID" value="NZ_JAXCLX010000001.1"/>
</dbReference>
<dbReference type="CDD" id="cd02440">
    <property type="entry name" value="AdoMet_MTases"/>
    <property type="match status" value="1"/>
</dbReference>
<dbReference type="InterPro" id="IPR057206">
    <property type="entry name" value="DUF7884"/>
</dbReference>
<keyword evidence="8" id="KW-1185">Reference proteome</keyword>
<feature type="domain" description="DUF7884" evidence="6">
    <location>
        <begin position="22"/>
        <end position="85"/>
    </location>
</feature>
<sequence length="416" mass="47252">MLFARLLQAGIRQGHIAVIDHQGRRQDFGSGAPSVTLRLHDPALNWSLGLSPWLKVGEAYMDGRLTIEDGSLYDFIDIAMRNTEGLSSLQSQKVFKVINRCLRWWHQRNPVGAAQQHVAHHYDLSRKLFELFLDDSMQYSCAYFATPTLTLAEAQQAKMRHIASKLILQPGQKLLDIGCGWGGLGIYLAKTAGVHVTGVTLSKEQHEIACARVKAAGLEGQVDFKLQDYRLEPGRFDRIVSVGMFEHVGLKHFPEFFAKIEELLVPGGVALLHAIGRRDGPGHTNPWLRKYIFPGGYSPALSEVLPVVEETGLWVTDIEILRLHYAETLKHWRANFEQNRAAIQALYDERFCRMWEFYLVGSELSFRHDYNMVFQMQLSRGIAAVPITRDYMFDWERAEAARPKTKMIWSNGQAAE</sequence>
<keyword evidence="5" id="KW-0443">Lipid metabolism</keyword>
<dbReference type="Proteomes" id="UP001271769">
    <property type="component" value="Unassembled WGS sequence"/>
</dbReference>
<evidence type="ECO:0000259" key="6">
    <source>
        <dbReference type="Pfam" id="PF25371"/>
    </source>
</evidence>
<dbReference type="InterPro" id="IPR003333">
    <property type="entry name" value="CMAS"/>
</dbReference>
<dbReference type="Pfam" id="PF25371">
    <property type="entry name" value="DUF7884"/>
    <property type="match status" value="1"/>
</dbReference>
<dbReference type="GO" id="GO:0008168">
    <property type="term" value="F:methyltransferase activity"/>
    <property type="evidence" value="ECO:0007669"/>
    <property type="project" value="UniProtKB-KW"/>
</dbReference>
<evidence type="ECO:0000256" key="2">
    <source>
        <dbReference type="ARBA" id="ARBA00022603"/>
    </source>
</evidence>
<gene>
    <name evidence="7" type="ORF">SMD31_05815</name>
</gene>
<dbReference type="Gene3D" id="3.40.50.150">
    <property type="entry name" value="Vaccinia Virus protein VP39"/>
    <property type="match status" value="1"/>
</dbReference>
<reference evidence="7 8" key="1">
    <citation type="journal article" date="2013" name="Antonie Van Leeuwenhoek">
        <title>Dongia rigui sp. nov., isolated from freshwater of a large wetland in Korea.</title>
        <authorList>
            <person name="Baik K.S."/>
            <person name="Hwang Y.M."/>
            <person name="Choi J.S."/>
            <person name="Kwon J."/>
            <person name="Seong C.N."/>
        </authorList>
    </citation>
    <scope>NUCLEOTIDE SEQUENCE [LARGE SCALE GENOMIC DNA]</scope>
    <source>
        <strain evidence="7 8">04SU4-P</strain>
    </source>
</reference>
<dbReference type="PANTHER" id="PTHR43667:SF1">
    <property type="entry name" value="CYCLOPROPANE-FATTY-ACYL-PHOSPHOLIPID SYNTHASE"/>
    <property type="match status" value="1"/>
</dbReference>
<keyword evidence="4" id="KW-0949">S-adenosyl-L-methionine</keyword>
<dbReference type="PIRSF" id="PIRSF003085">
    <property type="entry name" value="CMAS"/>
    <property type="match status" value="1"/>
</dbReference>
<evidence type="ECO:0000256" key="5">
    <source>
        <dbReference type="ARBA" id="ARBA00023098"/>
    </source>
</evidence>
<evidence type="ECO:0000256" key="4">
    <source>
        <dbReference type="ARBA" id="ARBA00022691"/>
    </source>
</evidence>
<dbReference type="InterPro" id="IPR050723">
    <property type="entry name" value="CFA/CMAS"/>
</dbReference>
<evidence type="ECO:0000313" key="7">
    <source>
        <dbReference type="EMBL" id="MDY0871426.1"/>
    </source>
</evidence>
<keyword evidence="3 7" id="KW-0808">Transferase</keyword>
<proteinExistence type="inferred from homology"/>
<dbReference type="SUPFAM" id="SSF53335">
    <property type="entry name" value="S-adenosyl-L-methionine-dependent methyltransferases"/>
    <property type="match status" value="1"/>
</dbReference>
<evidence type="ECO:0000256" key="1">
    <source>
        <dbReference type="ARBA" id="ARBA00010815"/>
    </source>
</evidence>
<dbReference type="Pfam" id="PF02353">
    <property type="entry name" value="CMAS"/>
    <property type="match status" value="1"/>
</dbReference>
<protein>
    <submittedName>
        <fullName evidence="7">Cyclopropane-fatty-acyl-phospholipid synthase family protein</fullName>
        <ecNumber evidence="7">2.1.1.-</ecNumber>
    </submittedName>
</protein>
<dbReference type="PANTHER" id="PTHR43667">
    <property type="entry name" value="CYCLOPROPANE-FATTY-ACYL-PHOSPHOLIPID SYNTHASE"/>
    <property type="match status" value="1"/>
</dbReference>
<dbReference type="InterPro" id="IPR029063">
    <property type="entry name" value="SAM-dependent_MTases_sf"/>
</dbReference>
<comment type="similarity">
    <text evidence="1">Belongs to the CFA/CMAS family.</text>
</comment>
<evidence type="ECO:0000256" key="3">
    <source>
        <dbReference type="ARBA" id="ARBA00022679"/>
    </source>
</evidence>
<organism evidence="7 8">
    <name type="scientific">Dongia rigui</name>
    <dbReference type="NCBI Taxonomy" id="940149"/>
    <lineage>
        <taxon>Bacteria</taxon>
        <taxon>Pseudomonadati</taxon>
        <taxon>Pseudomonadota</taxon>
        <taxon>Alphaproteobacteria</taxon>
        <taxon>Rhodospirillales</taxon>
        <taxon>Dongiaceae</taxon>
        <taxon>Dongia</taxon>
    </lineage>
</organism>
<dbReference type="EMBL" id="JAXCLX010000001">
    <property type="protein sequence ID" value="MDY0871426.1"/>
    <property type="molecule type" value="Genomic_DNA"/>
</dbReference>
<evidence type="ECO:0000313" key="8">
    <source>
        <dbReference type="Proteomes" id="UP001271769"/>
    </source>
</evidence>
<dbReference type="EC" id="2.1.1.-" evidence="7"/>
<comment type="caution">
    <text evidence="7">The sequence shown here is derived from an EMBL/GenBank/DDBJ whole genome shotgun (WGS) entry which is preliminary data.</text>
</comment>
<dbReference type="GO" id="GO:0032259">
    <property type="term" value="P:methylation"/>
    <property type="evidence" value="ECO:0007669"/>
    <property type="project" value="UniProtKB-KW"/>
</dbReference>
<accession>A0ABU5DXY0</accession>
<name>A0ABU5DXY0_9PROT</name>